<evidence type="ECO:0000256" key="1">
    <source>
        <dbReference type="SAM" id="SignalP"/>
    </source>
</evidence>
<evidence type="ECO:0000313" key="2">
    <source>
        <dbReference type="EMBL" id="MCQ8896641.1"/>
    </source>
</evidence>
<proteinExistence type="predicted"/>
<evidence type="ECO:0008006" key="4">
    <source>
        <dbReference type="Google" id="ProtNLM"/>
    </source>
</evidence>
<accession>A0ABT1WGJ3</accession>
<sequence length="341" mass="37632">MGWVLVLTGCVWASQAQAVSPAPTEQTCWTQHRATIYEYTCAGKYLPAEGQDYALSLWVLAGTDSTVVIDTGPTAEVGQAAAQAILDKFGRKPLWLVNTQPKPEHVLGNLGFRQALGNPPEFGKQVVAAKKTAELMQARCGKCIENLGARLGNQVMSKTQPVVPQKLLIKNKGTLWTLGKEWGAWEYSTEDNLESEQALMLSNPGLNAMWVGSAVQPRSAPDLFDGMVGDRIDYLAKLQAQMKPDTLLMSSFGALDHAWVERNLDYFRSLQTRILFELDLGTNEVDLIDELGKPPARVEPASTRITAQGNVDLNPSWTARDIENHQLNIQRIIRQTEGLLF</sequence>
<dbReference type="RefSeq" id="WP_256764458.1">
    <property type="nucleotide sequence ID" value="NZ_JANIGO010000003.1"/>
</dbReference>
<protein>
    <recommendedName>
        <fullName evidence="4">Metallo-beta-lactamase domain-containing protein</fullName>
    </recommendedName>
</protein>
<feature type="chain" id="PRO_5045602631" description="Metallo-beta-lactamase domain-containing protein" evidence="1">
    <location>
        <begin position="19"/>
        <end position="341"/>
    </location>
</feature>
<name>A0ABT1WGJ3_9BURK</name>
<evidence type="ECO:0000313" key="3">
    <source>
        <dbReference type="Proteomes" id="UP001204142"/>
    </source>
</evidence>
<reference evidence="2 3" key="1">
    <citation type="submission" date="2022-07" db="EMBL/GenBank/DDBJ databases">
        <authorList>
            <person name="Xamxidin M."/>
            <person name="Wu M."/>
        </authorList>
    </citation>
    <scope>NUCLEOTIDE SEQUENCE [LARGE SCALE GENOMIC DNA]</scope>
    <source>
        <strain evidence="2 3">NBRC 111650</strain>
    </source>
</reference>
<dbReference type="InterPro" id="IPR036866">
    <property type="entry name" value="RibonucZ/Hydroxyglut_hydro"/>
</dbReference>
<gene>
    <name evidence="2" type="ORF">NQT62_09375</name>
</gene>
<comment type="caution">
    <text evidence="2">The sequence shown here is derived from an EMBL/GenBank/DDBJ whole genome shotgun (WGS) entry which is preliminary data.</text>
</comment>
<keyword evidence="1" id="KW-0732">Signal</keyword>
<dbReference type="Gene3D" id="3.60.15.10">
    <property type="entry name" value="Ribonuclease Z/Hydroxyacylglutathione hydrolase-like"/>
    <property type="match status" value="1"/>
</dbReference>
<organism evidence="2 3">
    <name type="scientific">Limnobacter humi</name>
    <dbReference type="NCBI Taxonomy" id="1778671"/>
    <lineage>
        <taxon>Bacteria</taxon>
        <taxon>Pseudomonadati</taxon>
        <taxon>Pseudomonadota</taxon>
        <taxon>Betaproteobacteria</taxon>
        <taxon>Burkholderiales</taxon>
        <taxon>Burkholderiaceae</taxon>
        <taxon>Limnobacter</taxon>
    </lineage>
</organism>
<feature type="signal peptide" evidence="1">
    <location>
        <begin position="1"/>
        <end position="18"/>
    </location>
</feature>
<dbReference type="SUPFAM" id="SSF56281">
    <property type="entry name" value="Metallo-hydrolase/oxidoreductase"/>
    <property type="match status" value="1"/>
</dbReference>
<keyword evidence="3" id="KW-1185">Reference proteome</keyword>
<dbReference type="Proteomes" id="UP001204142">
    <property type="component" value="Unassembled WGS sequence"/>
</dbReference>
<dbReference type="EMBL" id="JANIGO010000003">
    <property type="protein sequence ID" value="MCQ8896641.1"/>
    <property type="molecule type" value="Genomic_DNA"/>
</dbReference>